<dbReference type="Proteomes" id="UP000424752">
    <property type="component" value="Chromosome"/>
</dbReference>
<evidence type="ECO:0000313" key="5">
    <source>
        <dbReference type="Proteomes" id="UP000424752"/>
    </source>
</evidence>
<sequence length="334" mass="36602">MKLLWNKFFLACCALISPAVHAACTLDVGGEFGGVAPITFNIPSQVLSISADLPADTSTPFASFRTTTAGNYVTYINCTPNVDPYGGSVYNLPIQGVNNIYATQIPGIGVKVAWNNSVAPRYMPFRNHVPDIYGRLSIDYRSYWIIEFYKTSETLRITPNMVNTVLSGGEIGYFWVLTDSIANYGQKLVTGRIDIVSTPACTFSNSKSIDFNTVSQQTITTGVERPLYFDMNCRTDYSTYSVTASVFATSRTPDGKYISVTDAGGSSDTMKIKITDSNDREISVDGRTTRQVTSFNNIPAEFKWKATLLSSGTANTRPTAGRFNARAEIILQVK</sequence>
<proteinExistence type="predicted"/>
<gene>
    <name evidence="3" type="ORF">GK011_14430</name>
    <name evidence="4" type="ORF">GN242_00695</name>
</gene>
<dbReference type="Gene3D" id="2.60.40.1090">
    <property type="entry name" value="Fimbrial-type adhesion domain"/>
    <property type="match status" value="1"/>
</dbReference>
<dbReference type="Gene3D" id="2.60.40.3310">
    <property type="match status" value="1"/>
</dbReference>
<dbReference type="AlphaFoldDB" id="A0A6I6E7S2"/>
<protein>
    <submittedName>
        <fullName evidence="4">Fimbrial protein</fullName>
    </submittedName>
</protein>
<dbReference type="Proteomes" id="UP000480164">
    <property type="component" value="Unassembled WGS sequence"/>
</dbReference>
<reference evidence="4 5" key="2">
    <citation type="submission" date="2019-12" db="EMBL/GenBank/DDBJ databases">
        <title>Erwinia sp. nov., isolated from droppings of birds in the Qinghai-Tiebt plateau of China.</title>
        <authorList>
            <person name="Ge Y."/>
        </authorList>
    </citation>
    <scope>NUCLEOTIDE SEQUENCE [LARGE SCALE GENOMIC DNA]</scope>
    <source>
        <strain evidence="4 5">J780</strain>
    </source>
</reference>
<dbReference type="RefSeq" id="WP_154753389.1">
    <property type="nucleotide sequence ID" value="NZ_CP046509.1"/>
</dbReference>
<accession>A0A6L6GRV0</accession>
<evidence type="ECO:0000313" key="4">
    <source>
        <dbReference type="EMBL" id="QGU85827.1"/>
    </source>
</evidence>
<feature type="signal peptide" evidence="1">
    <location>
        <begin position="1"/>
        <end position="22"/>
    </location>
</feature>
<keyword evidence="1" id="KW-0732">Signal</keyword>
<evidence type="ECO:0000313" key="6">
    <source>
        <dbReference type="Proteomes" id="UP000480164"/>
    </source>
</evidence>
<dbReference type="KEGG" id="erwi:GN242_00695"/>
<dbReference type="GO" id="GO:0009289">
    <property type="term" value="C:pilus"/>
    <property type="evidence" value="ECO:0007669"/>
    <property type="project" value="InterPro"/>
</dbReference>
<accession>A0A6I6E7S2</accession>
<evidence type="ECO:0000256" key="1">
    <source>
        <dbReference type="SAM" id="SignalP"/>
    </source>
</evidence>
<dbReference type="EMBL" id="CP046509">
    <property type="protein sequence ID" value="QGU85827.1"/>
    <property type="molecule type" value="Genomic_DNA"/>
</dbReference>
<dbReference type="InterPro" id="IPR036937">
    <property type="entry name" value="Adhesion_dom_fimbrial_sf"/>
</dbReference>
<reference evidence="3 6" key="1">
    <citation type="submission" date="2019-11" db="EMBL/GenBank/DDBJ databases">
        <title>Erwinia sp. nov., isolated from feces of birds in Tibet plateau of China.</title>
        <authorList>
            <person name="Ge Y."/>
        </authorList>
    </citation>
    <scope>NUCLEOTIDE SEQUENCE [LARGE SCALE GENOMIC DNA]</scope>
    <source>
        <strain evidence="3 6">J316</strain>
    </source>
</reference>
<dbReference type="Pfam" id="PF00419">
    <property type="entry name" value="Fimbrial"/>
    <property type="match status" value="1"/>
</dbReference>
<dbReference type="EMBL" id="WLZX01000005">
    <property type="protein sequence ID" value="MTD28137.1"/>
    <property type="molecule type" value="Genomic_DNA"/>
</dbReference>
<evidence type="ECO:0000313" key="3">
    <source>
        <dbReference type="EMBL" id="MTD28137.1"/>
    </source>
</evidence>
<evidence type="ECO:0000259" key="2">
    <source>
        <dbReference type="Pfam" id="PF00419"/>
    </source>
</evidence>
<dbReference type="InterPro" id="IPR008966">
    <property type="entry name" value="Adhesion_dom_sf"/>
</dbReference>
<organism evidence="4 5">
    <name type="scientific">Erwinia sorbitola</name>
    <dbReference type="NCBI Taxonomy" id="2681984"/>
    <lineage>
        <taxon>Bacteria</taxon>
        <taxon>Pseudomonadati</taxon>
        <taxon>Pseudomonadota</taxon>
        <taxon>Gammaproteobacteria</taxon>
        <taxon>Enterobacterales</taxon>
        <taxon>Erwiniaceae</taxon>
        <taxon>Erwinia</taxon>
    </lineage>
</organism>
<name>A0A6I6E7S2_9GAMM</name>
<keyword evidence="6" id="KW-1185">Reference proteome</keyword>
<dbReference type="SUPFAM" id="SSF49401">
    <property type="entry name" value="Bacterial adhesins"/>
    <property type="match status" value="1"/>
</dbReference>
<dbReference type="GO" id="GO:0007155">
    <property type="term" value="P:cell adhesion"/>
    <property type="evidence" value="ECO:0007669"/>
    <property type="project" value="InterPro"/>
</dbReference>
<feature type="domain" description="Fimbrial-type adhesion" evidence="2">
    <location>
        <begin position="193"/>
        <end position="333"/>
    </location>
</feature>
<feature type="chain" id="PRO_5044633379" evidence="1">
    <location>
        <begin position="23"/>
        <end position="334"/>
    </location>
</feature>
<dbReference type="InterPro" id="IPR000259">
    <property type="entry name" value="Adhesion_dom_fimbrial"/>
</dbReference>